<evidence type="ECO:0000256" key="4">
    <source>
        <dbReference type="ARBA" id="ARBA00022692"/>
    </source>
</evidence>
<dbReference type="PROSITE" id="PS50893">
    <property type="entry name" value="ABC_TRANSPORTER_2"/>
    <property type="match status" value="2"/>
</dbReference>
<dbReference type="GO" id="GO:0016020">
    <property type="term" value="C:membrane"/>
    <property type="evidence" value="ECO:0007669"/>
    <property type="project" value="UniProtKB-SubCell"/>
</dbReference>
<comment type="similarity">
    <text evidence="2">Belongs to the ABC transporter superfamily. ABCG family. PDR (TC 3.A.1.205) subfamily.</text>
</comment>
<feature type="transmembrane region" description="Helical" evidence="10">
    <location>
        <begin position="591"/>
        <end position="611"/>
    </location>
</feature>
<dbReference type="EMBL" id="JANBUL010000238">
    <property type="protein sequence ID" value="KAJ2778276.1"/>
    <property type="molecule type" value="Genomic_DNA"/>
</dbReference>
<dbReference type="Gene3D" id="3.40.50.300">
    <property type="entry name" value="P-loop containing nucleotide triphosphate hydrolases"/>
    <property type="match status" value="2"/>
</dbReference>
<organism evidence="12 13">
    <name type="scientific">Coemansia javaensis</name>
    <dbReference type="NCBI Taxonomy" id="2761396"/>
    <lineage>
        <taxon>Eukaryota</taxon>
        <taxon>Fungi</taxon>
        <taxon>Fungi incertae sedis</taxon>
        <taxon>Zoopagomycota</taxon>
        <taxon>Kickxellomycotina</taxon>
        <taxon>Kickxellomycetes</taxon>
        <taxon>Kickxellales</taxon>
        <taxon>Kickxellaceae</taxon>
        <taxon>Coemansia</taxon>
    </lineage>
</organism>
<dbReference type="PROSITE" id="PS00211">
    <property type="entry name" value="ABC_TRANSPORTER_1"/>
    <property type="match status" value="1"/>
</dbReference>
<dbReference type="GO" id="GO:0005524">
    <property type="term" value="F:ATP binding"/>
    <property type="evidence" value="ECO:0007669"/>
    <property type="project" value="UniProtKB-KW"/>
</dbReference>
<dbReference type="InterPro" id="IPR034003">
    <property type="entry name" value="ABCG_PDR_2"/>
</dbReference>
<accession>A0A9W8LGQ0</accession>
<evidence type="ECO:0000313" key="13">
    <source>
        <dbReference type="Proteomes" id="UP001140217"/>
    </source>
</evidence>
<keyword evidence="6 12" id="KW-0067">ATP-binding</keyword>
<protein>
    <submittedName>
        <fullName evidence="12">ATP-binding cassette transporter snq2</fullName>
    </submittedName>
</protein>
<dbReference type="InterPro" id="IPR010929">
    <property type="entry name" value="PDR_CDR_ABC"/>
</dbReference>
<evidence type="ECO:0000256" key="2">
    <source>
        <dbReference type="ARBA" id="ARBA00006012"/>
    </source>
</evidence>
<keyword evidence="8 10" id="KW-0472">Membrane</keyword>
<dbReference type="Pfam" id="PF19055">
    <property type="entry name" value="ABC2_membrane_7"/>
    <property type="match status" value="1"/>
</dbReference>
<proteinExistence type="inferred from homology"/>
<evidence type="ECO:0000256" key="5">
    <source>
        <dbReference type="ARBA" id="ARBA00022741"/>
    </source>
</evidence>
<feature type="transmembrane region" description="Helical" evidence="10">
    <location>
        <begin position="1247"/>
        <end position="1274"/>
    </location>
</feature>
<evidence type="ECO:0000256" key="7">
    <source>
        <dbReference type="ARBA" id="ARBA00022989"/>
    </source>
</evidence>
<dbReference type="GO" id="GO:0016887">
    <property type="term" value="F:ATP hydrolysis activity"/>
    <property type="evidence" value="ECO:0007669"/>
    <property type="project" value="InterPro"/>
</dbReference>
<evidence type="ECO:0000256" key="10">
    <source>
        <dbReference type="SAM" id="Phobius"/>
    </source>
</evidence>
<dbReference type="InterPro" id="IPR043926">
    <property type="entry name" value="ABCG_dom"/>
</dbReference>
<feature type="domain" description="ABC transporter" evidence="11">
    <location>
        <begin position="830"/>
        <end position="1074"/>
    </location>
</feature>
<dbReference type="InterPro" id="IPR027417">
    <property type="entry name" value="P-loop_NTPase"/>
</dbReference>
<dbReference type="GO" id="GO:0140359">
    <property type="term" value="F:ABC-type transporter activity"/>
    <property type="evidence" value="ECO:0007669"/>
    <property type="project" value="InterPro"/>
</dbReference>
<evidence type="ECO:0000313" key="12">
    <source>
        <dbReference type="EMBL" id="KAJ2778276.1"/>
    </source>
</evidence>
<dbReference type="Proteomes" id="UP001140217">
    <property type="component" value="Unassembled WGS sequence"/>
</dbReference>
<evidence type="ECO:0000256" key="1">
    <source>
        <dbReference type="ARBA" id="ARBA00004141"/>
    </source>
</evidence>
<feature type="transmembrane region" description="Helical" evidence="10">
    <location>
        <begin position="757"/>
        <end position="779"/>
    </location>
</feature>
<dbReference type="InterPro" id="IPR003439">
    <property type="entry name" value="ABC_transporter-like_ATP-bd"/>
</dbReference>
<gene>
    <name evidence="12" type="primary">SNQ2_2</name>
    <name evidence="12" type="ORF">H4R18_004696</name>
</gene>
<feature type="transmembrane region" description="Helical" evidence="10">
    <location>
        <begin position="512"/>
        <end position="529"/>
    </location>
</feature>
<comment type="caution">
    <text evidence="12">The sequence shown here is derived from an EMBL/GenBank/DDBJ whole genome shotgun (WGS) entry which is preliminary data.</text>
</comment>
<feature type="region of interest" description="Disordered" evidence="9">
    <location>
        <begin position="1"/>
        <end position="33"/>
    </location>
</feature>
<dbReference type="CDD" id="cd03232">
    <property type="entry name" value="ABCG_PDR_domain2"/>
    <property type="match status" value="1"/>
</dbReference>
<dbReference type="SUPFAM" id="SSF52540">
    <property type="entry name" value="P-loop containing nucleoside triphosphate hydrolases"/>
    <property type="match status" value="2"/>
</dbReference>
<keyword evidence="5" id="KW-0547">Nucleotide-binding</keyword>
<dbReference type="InterPro" id="IPR034001">
    <property type="entry name" value="ABCG_PDR_1"/>
</dbReference>
<dbReference type="Pfam" id="PF00005">
    <property type="entry name" value="ABC_tran"/>
    <property type="match status" value="2"/>
</dbReference>
<feature type="transmembrane region" description="Helical" evidence="10">
    <location>
        <begin position="1175"/>
        <end position="1197"/>
    </location>
</feature>
<dbReference type="InterPro" id="IPR003593">
    <property type="entry name" value="AAA+_ATPase"/>
</dbReference>
<dbReference type="InterPro" id="IPR017871">
    <property type="entry name" value="ABC_transporter-like_CS"/>
</dbReference>
<keyword evidence="7 10" id="KW-1133">Transmembrane helix</keyword>
<keyword evidence="4 10" id="KW-0812">Transmembrane</keyword>
<feature type="transmembrane region" description="Helical" evidence="10">
    <location>
        <begin position="648"/>
        <end position="667"/>
    </location>
</feature>
<feature type="transmembrane region" description="Helical" evidence="10">
    <location>
        <begin position="1286"/>
        <end position="1307"/>
    </location>
</feature>
<keyword evidence="3" id="KW-0813">Transport</keyword>
<dbReference type="OrthoDB" id="245989at2759"/>
<feature type="compositionally biased region" description="Basic and acidic residues" evidence="9">
    <location>
        <begin position="1"/>
        <end position="17"/>
    </location>
</feature>
<evidence type="ECO:0000256" key="9">
    <source>
        <dbReference type="SAM" id="MobiDB-lite"/>
    </source>
</evidence>
<dbReference type="Pfam" id="PF06422">
    <property type="entry name" value="PDR_CDR"/>
    <property type="match status" value="2"/>
</dbReference>
<evidence type="ECO:0000256" key="8">
    <source>
        <dbReference type="ARBA" id="ARBA00023136"/>
    </source>
</evidence>
<feature type="transmembrane region" description="Helical" evidence="10">
    <location>
        <begin position="1209"/>
        <end position="1227"/>
    </location>
</feature>
<dbReference type="InterPro" id="IPR013525">
    <property type="entry name" value="ABC2_TM"/>
</dbReference>
<evidence type="ECO:0000256" key="6">
    <source>
        <dbReference type="ARBA" id="ARBA00022840"/>
    </source>
</evidence>
<evidence type="ECO:0000256" key="3">
    <source>
        <dbReference type="ARBA" id="ARBA00022448"/>
    </source>
</evidence>
<feature type="transmembrane region" description="Helical" evidence="10">
    <location>
        <begin position="618"/>
        <end position="636"/>
    </location>
</feature>
<name>A0A9W8LGQ0_9FUNG</name>
<comment type="subcellular location">
    <subcellularLocation>
        <location evidence="1">Membrane</location>
        <topology evidence="1">Multi-pass membrane protein</topology>
    </subcellularLocation>
</comment>
<feature type="transmembrane region" description="Helical" evidence="10">
    <location>
        <begin position="1440"/>
        <end position="1461"/>
    </location>
</feature>
<keyword evidence="13" id="KW-1185">Reference proteome</keyword>
<dbReference type="CDD" id="cd03233">
    <property type="entry name" value="ABCG_PDR_domain1"/>
    <property type="match status" value="1"/>
</dbReference>
<dbReference type="FunFam" id="3.40.50.300:FF:000054">
    <property type="entry name" value="ABC multidrug transporter atrF"/>
    <property type="match status" value="1"/>
</dbReference>
<feature type="domain" description="ABC transporter" evidence="11">
    <location>
        <begin position="130"/>
        <end position="395"/>
    </location>
</feature>
<dbReference type="SMART" id="SM00382">
    <property type="entry name" value="AAA"/>
    <property type="match status" value="2"/>
</dbReference>
<feature type="transmembrane region" description="Helical" evidence="10">
    <location>
        <begin position="536"/>
        <end position="553"/>
    </location>
</feature>
<evidence type="ECO:0000259" key="11">
    <source>
        <dbReference type="PROSITE" id="PS50893"/>
    </source>
</evidence>
<sequence length="1466" mass="162195">MKEPAAEMKEPAAETKEPVSLSSGSTPVDELPTSFGEPLAVSVTRATSLFQSIQSMHNRPSSEDLAEKGEGFDLAAWLAGRQQTQGPPFAKRVGLVFSDLSVFGDNVRSRHIATVATPVYKLLKAAARGFGIAGLLSRGRHGGGGGGGGGSSGGDRDKARQLLHSMMGVVADGEMLLVLGRPGSGCSTLLRVLGNRRHTYRRIEGTVSYGGLDPRLVAEHYRGEVAYNQEDDVHFPTLTVRQTLEFAIQCKIPSTRMLQDREGYKREFLDTLLDMYGLTGCADTIVGNAFLRGVSGGERKRVSIAEQVVSGASVDIWDGSTRGLDSSSALDYVRSLRITTDMLHKATIVTIFQASENIYDLFDKVMVIDEGRQLYFGPASGAVDYFRSLGIDKPPRQTTSDFLTGVTQLHERRVLPGFEDSAPRTAEDFERAWLASEQHRELQAELDTFNKMLRRGNRGTEIRMSVDLTKMGDSSIRRNSPYTATFLFQLRQLLKREAEILWNDRVTLASMMAYYIVFAVIAGTLFLSLPATTAGAFTRGGLLFLAVMFTSLSCESEVPKTVAGRMVVYKHKSFAMYHPAAVALTRSLLDIPLQAVYIAAFSVILYFTTGLERTAGQFFAFLALLLVTVLCMSASFRMIGSISPNVDVALMLSAVMLTFTILFTGYLQPPQSMHGWFKWIHWADPLAYGFKALMCNEFRNLSLRCAGHNLVPSGPGFDSIANQVCALPGAAPGEPFVRGRDYLAESFRFYVKDQWKYFAAVLGFWILYVVVAAVAMEYIEFGNTGYSINVYKRRKPKVDAVTAEDKGALAEPLLPSGDPSDEQILAGTTLTWRDMCYAVPVKGGERQLLDSVSGFIKPGTMTALMGSSGAGKTTLLDALSQRKTIGRLEGEILMNGAPQPRSFRRVTGYCEQLDVHNPFATVREALRFSACLRRPAAVLDSEKNAYVERVIYLLGLTDIADCQIGSPTSGEGISLEERKRLTIGIELVSRPKILFLDEPTSGLDAQASFKIVQFLRRLAAEGQTILCTIHQPSAVLFEQFDRLLLLVRGGRTVYCGDLGPDAQTLIRYFERNGASPCPPTANPAEYILDVVGSKGALPVDWPQTWADSPERRGVLAEIDRINQLKQAHSSNHAAAGDDDSSGSGDDSRIYANGHLFQTRMVMRRMFLSYWRNTEYVVINAVLQIVCALILGFTYFNVSDSATDLNNRMFALFLCSLITVYIIGQVQPEYLRQRQYFARETSTNQYGWPAFSAAIILVEWPFLVFGNALFFACFYWTVGLNGDSDRIGYFFISYVVLTLFGATLGQAVASFSPDEITAAIVNPVLTTMMMMFCGVTVPYAQMPKFWRRWMYWLSPYHYYVEGILTNDMHGSPVRCRPSELYVFEPPANATCASYAGRWVKAATGYLANPNATAACQYCPYSVGDEYFASLDWSFAHRWRNLGILLAFTAFNVAFTALMVRVYKTNRR</sequence>
<dbReference type="Pfam" id="PF01061">
    <property type="entry name" value="ABC2_membrane"/>
    <property type="match status" value="2"/>
</dbReference>
<reference evidence="12" key="1">
    <citation type="submission" date="2022-07" db="EMBL/GenBank/DDBJ databases">
        <title>Phylogenomic reconstructions and comparative analyses of Kickxellomycotina fungi.</title>
        <authorList>
            <person name="Reynolds N.K."/>
            <person name="Stajich J.E."/>
            <person name="Barry K."/>
            <person name="Grigoriev I.V."/>
            <person name="Crous P."/>
            <person name="Smith M.E."/>
        </authorList>
    </citation>
    <scope>NUCLEOTIDE SEQUENCE</scope>
    <source>
        <strain evidence="12">NBRC 105414</strain>
    </source>
</reference>
<dbReference type="PANTHER" id="PTHR19241">
    <property type="entry name" value="ATP-BINDING CASSETTE TRANSPORTER"/>
    <property type="match status" value="1"/>
</dbReference>
<feature type="transmembrane region" description="Helical" evidence="10">
    <location>
        <begin position="1319"/>
        <end position="1339"/>
    </location>
</feature>